<keyword evidence="2" id="KW-1185">Reference proteome</keyword>
<dbReference type="PANTHER" id="PTHR37950:SF1">
    <property type="entry name" value="4-HYDROXYPHENYLACETATE CATABOLISM PROTEIN"/>
    <property type="match status" value="1"/>
</dbReference>
<organism evidence="1 2">
    <name type="scientific">Wohlfahrtiimonas larvae</name>
    <dbReference type="NCBI Taxonomy" id="1157986"/>
    <lineage>
        <taxon>Bacteria</taxon>
        <taxon>Pseudomonadati</taxon>
        <taxon>Pseudomonadota</taxon>
        <taxon>Gammaproteobacteria</taxon>
        <taxon>Cardiobacteriales</taxon>
        <taxon>Ignatzschineriaceae</taxon>
        <taxon>Wohlfahrtiimonas</taxon>
    </lineage>
</organism>
<name>A0ABP9MWE2_9GAMM</name>
<evidence type="ECO:0008006" key="3">
    <source>
        <dbReference type="Google" id="ProtNLM"/>
    </source>
</evidence>
<proteinExistence type="predicted"/>
<reference evidence="2" key="1">
    <citation type="journal article" date="2019" name="Int. J. Syst. Evol. Microbiol.">
        <title>The Global Catalogue of Microorganisms (GCM) 10K type strain sequencing project: providing services to taxonomists for standard genome sequencing and annotation.</title>
        <authorList>
            <consortium name="The Broad Institute Genomics Platform"/>
            <consortium name="The Broad Institute Genome Sequencing Center for Infectious Disease"/>
            <person name="Wu L."/>
            <person name="Ma J."/>
        </authorList>
    </citation>
    <scope>NUCLEOTIDE SEQUENCE [LARGE SCALE GENOMIC DNA]</scope>
    <source>
        <strain evidence="2">JCM 18424</strain>
    </source>
</reference>
<dbReference type="InterPro" id="IPR014347">
    <property type="entry name" value="Tautomerase/MIF_sf"/>
</dbReference>
<evidence type="ECO:0000313" key="1">
    <source>
        <dbReference type="EMBL" id="GAA5099901.1"/>
    </source>
</evidence>
<evidence type="ECO:0000313" key="2">
    <source>
        <dbReference type="Proteomes" id="UP001500631"/>
    </source>
</evidence>
<dbReference type="Gene3D" id="3.30.429.10">
    <property type="entry name" value="Macrophage Migration Inhibitory Factor"/>
    <property type="match status" value="1"/>
</dbReference>
<sequence length="118" mass="13300">MPHVIIECSKRDLVKNCDQLLLNINQALLDTKEFVAADIKSHCYVPDYVLSGLDESQDAFISISLKIMPGRNDVVQKDMAERILSAVRAELSNNDGKNVQIMVEVTELNVKQYHKITV</sequence>
<dbReference type="Proteomes" id="UP001500631">
    <property type="component" value="Unassembled WGS sequence"/>
</dbReference>
<dbReference type="Pfam" id="PF02962">
    <property type="entry name" value="CHMI"/>
    <property type="match status" value="1"/>
</dbReference>
<dbReference type="InterPro" id="IPR004220">
    <property type="entry name" value="5-COMe_2-OHmuconate_Isoase"/>
</dbReference>
<dbReference type="PANTHER" id="PTHR37950">
    <property type="entry name" value="4-HYDROXYPHENYLACETATE CATABOLISM PROTEIN"/>
    <property type="match status" value="1"/>
</dbReference>
<comment type="caution">
    <text evidence="1">The sequence shown here is derived from an EMBL/GenBank/DDBJ whole genome shotgun (WGS) entry which is preliminary data.</text>
</comment>
<dbReference type="SUPFAM" id="SSF55331">
    <property type="entry name" value="Tautomerase/MIF"/>
    <property type="match status" value="1"/>
</dbReference>
<dbReference type="RefSeq" id="WP_077925488.1">
    <property type="nucleotide sequence ID" value="NZ_BAABKE010000004.1"/>
</dbReference>
<protein>
    <recommendedName>
        <fullName evidence="3">5-carboxymethyl-2-hydroxymuconate isomerase</fullName>
    </recommendedName>
</protein>
<gene>
    <name evidence="1" type="ORF">GCM10023338_14040</name>
</gene>
<dbReference type="EMBL" id="BAABKE010000004">
    <property type="protein sequence ID" value="GAA5099901.1"/>
    <property type="molecule type" value="Genomic_DNA"/>
</dbReference>
<accession>A0ABP9MWE2</accession>